<dbReference type="InterPro" id="IPR000120">
    <property type="entry name" value="Amidase"/>
</dbReference>
<comment type="caution">
    <text evidence="3">The sequence shown here is derived from an EMBL/GenBank/DDBJ whole genome shotgun (WGS) entry which is preliminary data.</text>
</comment>
<dbReference type="PANTHER" id="PTHR11895">
    <property type="entry name" value="TRANSAMIDASE"/>
    <property type="match status" value="1"/>
</dbReference>
<proteinExistence type="inferred from homology"/>
<dbReference type="Proteomes" id="UP000722989">
    <property type="component" value="Unassembled WGS sequence"/>
</dbReference>
<organism evidence="3 4">
    <name type="scientific">Planosporangium thailandense</name>
    <dbReference type="NCBI Taxonomy" id="765197"/>
    <lineage>
        <taxon>Bacteria</taxon>
        <taxon>Bacillati</taxon>
        <taxon>Actinomycetota</taxon>
        <taxon>Actinomycetes</taxon>
        <taxon>Micromonosporales</taxon>
        <taxon>Micromonosporaceae</taxon>
        <taxon>Planosporangium</taxon>
    </lineage>
</organism>
<accession>A0ABX0XVA9</accession>
<dbReference type="Gene3D" id="3.90.1300.10">
    <property type="entry name" value="Amidase signature (AS) domain"/>
    <property type="match status" value="1"/>
</dbReference>
<dbReference type="PANTHER" id="PTHR11895:SF7">
    <property type="entry name" value="GLUTAMYL-TRNA(GLN) AMIDOTRANSFERASE SUBUNIT A, MITOCHONDRIAL"/>
    <property type="match status" value="1"/>
</dbReference>
<keyword evidence="4" id="KW-1185">Reference proteome</keyword>
<dbReference type="EMBL" id="JAATVY010000004">
    <property type="protein sequence ID" value="NJC69962.1"/>
    <property type="molecule type" value="Genomic_DNA"/>
</dbReference>
<protein>
    <submittedName>
        <fullName evidence="3">Amidase</fullName>
    </submittedName>
</protein>
<dbReference type="InterPro" id="IPR023631">
    <property type="entry name" value="Amidase_dom"/>
</dbReference>
<gene>
    <name evidence="3" type="ORF">HC031_09585</name>
</gene>
<sequence>MSGERDTTHLLRSAPALLEAYRTGTADPVEVTRLSLGTLRQAHRTLNCTVVFLEEQAFAAAEESRRRWREGRPRSLEGLPFGIKDVFDLAGAVTTGGSRVHRDRVATETAEAVRRLLDAGAVPVSKDATTEWAIGGPHNPLHGAVRNPWDTRRWAGGSSTGSAAAVAAGAFPFALASDAGGSIRIPSAYCGVTGLKPTNGLVSRHGALPLSWTTESVGPIAASAVDAAMMLAVVAGHDPRDPQSLPAGFAGTGVVDDRLDGVRVGLPGGYFTDGCDAAVLAAFDGLLTTLMDLGAEVVDVAVPSAHAAHHIGYHVLFTEAWTVHAAQAASFADYDPVGLRRMARGSATSARDYLRMLAFRHELQRELEDAFALADVLVMPGTPAAAATLDDLCVTVDGVKVPMYAAQSRATIICNLSGVPALMMPTGFTPDGLPVAAQVVAPPLREDLCLRVGAAFQGATDLYGLDPIVPAAD</sequence>
<dbReference type="SUPFAM" id="SSF75304">
    <property type="entry name" value="Amidase signature (AS) enzymes"/>
    <property type="match status" value="1"/>
</dbReference>
<dbReference type="Pfam" id="PF01425">
    <property type="entry name" value="Amidase"/>
    <property type="match status" value="1"/>
</dbReference>
<dbReference type="RefSeq" id="WP_167924820.1">
    <property type="nucleotide sequence ID" value="NZ_JAATVY010000004.1"/>
</dbReference>
<feature type="domain" description="Amidase" evidence="2">
    <location>
        <begin position="30"/>
        <end position="450"/>
    </location>
</feature>
<reference evidence="3 4" key="1">
    <citation type="submission" date="2020-03" db="EMBL/GenBank/DDBJ databases">
        <title>WGS of the type strain of Planosporangium spp.</title>
        <authorList>
            <person name="Thawai C."/>
        </authorList>
    </citation>
    <scope>NUCLEOTIDE SEQUENCE [LARGE SCALE GENOMIC DNA]</scope>
    <source>
        <strain evidence="3 4">TBRC 5610</strain>
    </source>
</reference>
<evidence type="ECO:0000313" key="3">
    <source>
        <dbReference type="EMBL" id="NJC69962.1"/>
    </source>
</evidence>
<evidence type="ECO:0000313" key="4">
    <source>
        <dbReference type="Proteomes" id="UP000722989"/>
    </source>
</evidence>
<name>A0ABX0XVA9_9ACTN</name>
<comment type="similarity">
    <text evidence="1">Belongs to the amidase family.</text>
</comment>
<evidence type="ECO:0000256" key="1">
    <source>
        <dbReference type="ARBA" id="ARBA00009199"/>
    </source>
</evidence>
<dbReference type="InterPro" id="IPR036928">
    <property type="entry name" value="AS_sf"/>
</dbReference>
<evidence type="ECO:0000259" key="2">
    <source>
        <dbReference type="Pfam" id="PF01425"/>
    </source>
</evidence>